<feature type="coiled-coil region" evidence="1">
    <location>
        <begin position="269"/>
        <end position="310"/>
    </location>
</feature>
<comment type="caution">
    <text evidence="3">The sequence shown here is derived from an EMBL/GenBank/DDBJ whole genome shotgun (WGS) entry which is preliminary data.</text>
</comment>
<dbReference type="EMBL" id="QLMG01000004">
    <property type="protein sequence ID" value="RAK21499.1"/>
    <property type="molecule type" value="Genomic_DNA"/>
</dbReference>
<keyword evidence="4" id="KW-1185">Reference proteome</keyword>
<feature type="region of interest" description="Disordered" evidence="2">
    <location>
        <begin position="1"/>
        <end position="122"/>
    </location>
</feature>
<dbReference type="Gene3D" id="1.20.1170.10">
    <property type="match status" value="1"/>
</dbReference>
<protein>
    <recommendedName>
        <fullName evidence="5">Inner membrane protein</fullName>
    </recommendedName>
</protein>
<gene>
    <name evidence="3" type="ORF">ATI53_100497</name>
</gene>
<feature type="compositionally biased region" description="Basic and acidic residues" evidence="2">
    <location>
        <begin position="80"/>
        <end position="90"/>
    </location>
</feature>
<accession>A0A327YU05</accession>
<evidence type="ECO:0000313" key="3">
    <source>
        <dbReference type="EMBL" id="RAK21499.1"/>
    </source>
</evidence>
<dbReference type="AlphaFoldDB" id="A0A327YU05"/>
<reference evidence="3 4" key="1">
    <citation type="submission" date="2018-06" db="EMBL/GenBank/DDBJ databases">
        <title>Genomic Encyclopedia of Archaeal and Bacterial Type Strains, Phase II (KMG-II): from individual species to whole genera.</title>
        <authorList>
            <person name="Goeker M."/>
        </authorList>
    </citation>
    <scope>NUCLEOTIDE SEQUENCE [LARGE SCALE GENOMIC DNA]</scope>
    <source>
        <strain evidence="3 4">DSM 22011</strain>
    </source>
</reference>
<keyword evidence="1" id="KW-0175">Coiled coil</keyword>
<name>A0A327YU05_9RHOB</name>
<feature type="compositionally biased region" description="Acidic residues" evidence="2">
    <location>
        <begin position="92"/>
        <end position="105"/>
    </location>
</feature>
<sequence length="473" mass="48383">MADEKKPVDGIEDDAGNGAETVASSTPDSGAPFDETVSGPDAADSVAGGDDTVTGPSVTETPAATPEENTDIHSPAEATLLREDSLRPGDDALSDETGADPDDGSTIDASSPSAIDGTVAADPASATPAMAAAASPQVIEKTVVEKKGGFVPMLLGGVIAAALGYGAAAYQGGTWPFDTAPNPFEDETRSALAEQADRIDALAAEVQTATDTANGIDLSALESSVADLQTQIDTATGSFDDLSGRLDEFATRLDEIATRPLEQISPDAVAAFERELETLRDAATQQASEVEKMTQQALDAEANAQQLATRSKARAALADVMAALAAGEPYAEPLQTVEANGVAAPAPLASHADDGVPSLAELTEEYPPLAREALVIARRGETEGSSGAARFTTFLENQLGVRSVTPRDGNGADAILSRAEAALKDGALDTALSELSALPEQARAPLSDWMARAKTRADALAAADGLAQELNKE</sequence>
<organism evidence="3 4">
    <name type="scientific">Salipiger aestuarii</name>
    <dbReference type="NCBI Taxonomy" id="568098"/>
    <lineage>
        <taxon>Bacteria</taxon>
        <taxon>Pseudomonadati</taxon>
        <taxon>Pseudomonadota</taxon>
        <taxon>Alphaproteobacteria</taxon>
        <taxon>Rhodobacterales</taxon>
        <taxon>Roseobacteraceae</taxon>
        <taxon>Salipiger</taxon>
    </lineage>
</organism>
<evidence type="ECO:0000256" key="1">
    <source>
        <dbReference type="SAM" id="Coils"/>
    </source>
</evidence>
<proteinExistence type="predicted"/>
<dbReference type="RefSeq" id="WP_223865880.1">
    <property type="nucleotide sequence ID" value="NZ_LIGK01000003.1"/>
</dbReference>
<evidence type="ECO:0000313" key="4">
    <source>
        <dbReference type="Proteomes" id="UP000249165"/>
    </source>
</evidence>
<evidence type="ECO:0008006" key="5">
    <source>
        <dbReference type="Google" id="ProtNLM"/>
    </source>
</evidence>
<evidence type="ECO:0000256" key="2">
    <source>
        <dbReference type="SAM" id="MobiDB-lite"/>
    </source>
</evidence>
<dbReference type="Proteomes" id="UP000249165">
    <property type="component" value="Unassembled WGS sequence"/>
</dbReference>